<sequence>MFSSLATAAKGFFTRQDADDVLADRTTASSANTSAMVVATRKGTVAARGKENLASNDASQQGKRKAQPVATEKTEDKQSKRRKRNAQELEDESADTASERSDEPFMNGGDAEPKQHFRFGSEDAELSTTATQLEPISAQGDQDDDDSDSDDDAPEAFDNAAALLRIKEQARKQEKAKQQEDQLRKDKRRKLDEIRKLQAKSKPNERTASSEDLLSESTTTLLGDNTEDARRRALPALLPDDILNAEPVARPPTPPADNFGFAIPRRSNKLRFLEKSEKPPKDLQVGDVTIRVLDAPATKQSSKPALPPKASKSGRGTREGWLKQQKSTAHVNGLRRTAGGSTGFKRR</sequence>
<dbReference type="Pfam" id="PF08297">
    <property type="entry name" value="U3_snoRNA_assoc"/>
    <property type="match status" value="1"/>
</dbReference>
<dbReference type="GO" id="GO:0030515">
    <property type="term" value="F:snoRNA binding"/>
    <property type="evidence" value="ECO:0007669"/>
    <property type="project" value="InterPro"/>
</dbReference>
<dbReference type="GO" id="GO:0006364">
    <property type="term" value="P:rRNA processing"/>
    <property type="evidence" value="ECO:0007669"/>
    <property type="project" value="InterPro"/>
</dbReference>
<feature type="compositionally biased region" description="Low complexity" evidence="1">
    <location>
        <begin position="210"/>
        <end position="222"/>
    </location>
</feature>
<evidence type="ECO:0008006" key="4">
    <source>
        <dbReference type="Google" id="ProtNLM"/>
    </source>
</evidence>
<reference evidence="2" key="1">
    <citation type="journal article" date="2020" name="Front. Microbiol.">
        <title>Gene regulatory networks of Penicillium echinulatum 2HH and Penicillium oxalicum 114-2 inferred by a computational biology approach.</title>
        <authorList>
            <person name="Lenz A.R."/>
            <person name="Galan-Vasquez E."/>
            <person name="Balbinot E."/>
            <person name="De Abreu F.P."/>
            <person name="De Oliveira N.S."/>
            <person name="Da Rosa L.O."/>
            <person name="De Avila E Silva S."/>
            <person name="Camassola M."/>
            <person name="Dillon A.J.P."/>
            <person name="Perez-Rueda E."/>
        </authorList>
    </citation>
    <scope>NUCLEOTIDE SEQUENCE</scope>
    <source>
        <strain evidence="2">S1M29</strain>
    </source>
</reference>
<feature type="region of interest" description="Disordered" evidence="1">
    <location>
        <begin position="294"/>
        <end position="347"/>
    </location>
</feature>
<protein>
    <recommendedName>
        <fullName evidence="4">Immediate-early protein</fullName>
    </recommendedName>
</protein>
<dbReference type="InterPro" id="IPR013268">
    <property type="entry name" value="UTP16"/>
</dbReference>
<gene>
    <name evidence="2" type="ORF">PECM_000976</name>
</gene>
<feature type="compositionally biased region" description="Acidic residues" evidence="1">
    <location>
        <begin position="141"/>
        <end position="155"/>
    </location>
</feature>
<organism evidence="2 3">
    <name type="scientific">Penicillium ucsense</name>
    <dbReference type="NCBI Taxonomy" id="2839758"/>
    <lineage>
        <taxon>Eukaryota</taxon>
        <taxon>Fungi</taxon>
        <taxon>Dikarya</taxon>
        <taxon>Ascomycota</taxon>
        <taxon>Pezizomycotina</taxon>
        <taxon>Eurotiomycetes</taxon>
        <taxon>Eurotiomycetidae</taxon>
        <taxon>Eurotiales</taxon>
        <taxon>Aspergillaceae</taxon>
        <taxon>Penicillium</taxon>
    </lineage>
</organism>
<dbReference type="Proteomes" id="UP000631181">
    <property type="component" value="Unassembled WGS sequence"/>
</dbReference>
<evidence type="ECO:0000256" key="1">
    <source>
        <dbReference type="SAM" id="MobiDB-lite"/>
    </source>
</evidence>
<dbReference type="OrthoDB" id="5423707at2759"/>
<keyword evidence="3" id="KW-1185">Reference proteome</keyword>
<evidence type="ECO:0000313" key="2">
    <source>
        <dbReference type="EMBL" id="KAF7713530.1"/>
    </source>
</evidence>
<name>A0A8J8VXQ9_9EURO</name>
<comment type="caution">
    <text evidence="2">The sequence shown here is derived from an EMBL/GenBank/DDBJ whole genome shotgun (WGS) entry which is preliminary data.</text>
</comment>
<feature type="compositionally biased region" description="Basic and acidic residues" evidence="1">
    <location>
        <begin position="165"/>
        <end position="209"/>
    </location>
</feature>
<accession>A0A8J8VXQ9</accession>
<feature type="region of interest" description="Disordered" evidence="1">
    <location>
        <begin position="44"/>
        <end position="262"/>
    </location>
</feature>
<dbReference type="EMBL" id="WIWV01000115">
    <property type="protein sequence ID" value="KAF7713530.1"/>
    <property type="molecule type" value="Genomic_DNA"/>
</dbReference>
<proteinExistence type="predicted"/>
<evidence type="ECO:0000313" key="3">
    <source>
        <dbReference type="Proteomes" id="UP000631181"/>
    </source>
</evidence>
<dbReference type="AlphaFoldDB" id="A0A8J8VXQ9"/>
<feature type="compositionally biased region" description="Basic and acidic residues" evidence="1">
    <location>
        <begin position="111"/>
        <end position="121"/>
    </location>
</feature>